<dbReference type="InterPro" id="IPR041682">
    <property type="entry name" value="AAA_14"/>
</dbReference>
<evidence type="ECO:0000313" key="3">
    <source>
        <dbReference type="EMBL" id="MBO8446441.1"/>
    </source>
</evidence>
<feature type="domain" description="DUF4143" evidence="2">
    <location>
        <begin position="194"/>
        <end position="351"/>
    </location>
</feature>
<protein>
    <submittedName>
        <fullName evidence="3">ATP-binding protein</fullName>
    </submittedName>
</protein>
<evidence type="ECO:0000259" key="2">
    <source>
        <dbReference type="Pfam" id="PF13635"/>
    </source>
</evidence>
<evidence type="ECO:0000313" key="4">
    <source>
        <dbReference type="Proteomes" id="UP000823637"/>
    </source>
</evidence>
<evidence type="ECO:0000259" key="1">
    <source>
        <dbReference type="Pfam" id="PF13173"/>
    </source>
</evidence>
<dbReference type="GO" id="GO:0005524">
    <property type="term" value="F:ATP binding"/>
    <property type="evidence" value="ECO:0007669"/>
    <property type="project" value="UniProtKB-KW"/>
</dbReference>
<organism evidence="3 4">
    <name type="scientific">Candidatus Enterocola intestinipullorum</name>
    <dbReference type="NCBI Taxonomy" id="2840783"/>
    <lineage>
        <taxon>Bacteria</taxon>
        <taxon>Pseudomonadati</taxon>
        <taxon>Bacteroidota</taxon>
        <taxon>Bacteroidia</taxon>
        <taxon>Bacteroidales</taxon>
        <taxon>Candidatus Enterocola</taxon>
    </lineage>
</organism>
<dbReference type="PANTHER" id="PTHR43566">
    <property type="entry name" value="CONSERVED PROTEIN"/>
    <property type="match status" value="1"/>
</dbReference>
<dbReference type="AlphaFoldDB" id="A0A9D9EH40"/>
<dbReference type="InterPro" id="IPR025420">
    <property type="entry name" value="DUF4143"/>
</dbReference>
<keyword evidence="3" id="KW-0067">ATP-binding</keyword>
<reference evidence="3" key="1">
    <citation type="submission" date="2020-10" db="EMBL/GenBank/DDBJ databases">
        <authorList>
            <person name="Gilroy R."/>
        </authorList>
    </citation>
    <scope>NUCLEOTIDE SEQUENCE</scope>
    <source>
        <strain evidence="3">D3-1215</strain>
    </source>
</reference>
<gene>
    <name evidence="3" type="ORF">IAC32_01675</name>
</gene>
<keyword evidence="3" id="KW-0547">Nucleotide-binding</keyword>
<name>A0A9D9EH40_9BACT</name>
<dbReference type="PANTHER" id="PTHR43566:SF1">
    <property type="entry name" value="AAA+ ATPASE DOMAIN-CONTAINING PROTEIN"/>
    <property type="match status" value="1"/>
</dbReference>
<dbReference type="EMBL" id="JADIMR010000024">
    <property type="protein sequence ID" value="MBO8446441.1"/>
    <property type="molecule type" value="Genomic_DNA"/>
</dbReference>
<dbReference type="Pfam" id="PF13635">
    <property type="entry name" value="DUF4143"/>
    <property type="match status" value="1"/>
</dbReference>
<dbReference type="InterPro" id="IPR027417">
    <property type="entry name" value="P-loop_NTPase"/>
</dbReference>
<dbReference type="Proteomes" id="UP000823637">
    <property type="component" value="Unassembled WGS sequence"/>
</dbReference>
<comment type="caution">
    <text evidence="3">The sequence shown here is derived from an EMBL/GenBank/DDBJ whole genome shotgun (WGS) entry which is preliminary data.</text>
</comment>
<dbReference type="CDD" id="cd00009">
    <property type="entry name" value="AAA"/>
    <property type="match status" value="1"/>
</dbReference>
<dbReference type="Gene3D" id="3.40.50.300">
    <property type="entry name" value="P-loop containing nucleotide triphosphate hydrolases"/>
    <property type="match status" value="1"/>
</dbReference>
<proteinExistence type="predicted"/>
<dbReference type="SUPFAM" id="SSF52540">
    <property type="entry name" value="P-loop containing nucleoside triphosphate hydrolases"/>
    <property type="match status" value="1"/>
</dbReference>
<accession>A0A9D9EH40</accession>
<feature type="domain" description="AAA" evidence="1">
    <location>
        <begin position="20"/>
        <end position="149"/>
    </location>
</feature>
<sequence>MKRVYYQVIKNRLQEPRKFIQVIYGPRQVGKTTLMKQVLNDLDMPCLFETADDIIGADNTWLRKLWDKARFLAKQNNGAEVVLVIDEIQKIHNWCETVKKEWDSDSFNDVQLKVAVLGSSSLLTRQGLTESLAGRFETIHIPHWSFVEMQEAFGLTLEQFVWFGGYPGPIHLSGDESRWKRYVRESLIETSVSKDVLMMTRVDKPALLRRLFEIGSSYSSQILSLTKIQAELMEKGNITTLSNYLGLLSSAGLLCGLEKYSGEIIRKRSSRPKFQVFNNALISSQSAYDFKQAIADSKLWGRVVESSVGAHLLNLSSELDYNLYYWNENSNEVDFVIEKGEKVVAIEVKSGKDSTNPGMAEFDLRFHPKSMYTVGTDGIPLEDFFRTNPLDLF</sequence>
<reference evidence="3" key="2">
    <citation type="journal article" date="2021" name="PeerJ">
        <title>Extensive microbial diversity within the chicken gut microbiome revealed by metagenomics and culture.</title>
        <authorList>
            <person name="Gilroy R."/>
            <person name="Ravi A."/>
            <person name="Getino M."/>
            <person name="Pursley I."/>
            <person name="Horton D.L."/>
            <person name="Alikhan N.F."/>
            <person name="Baker D."/>
            <person name="Gharbi K."/>
            <person name="Hall N."/>
            <person name="Watson M."/>
            <person name="Adriaenssens E.M."/>
            <person name="Foster-Nyarko E."/>
            <person name="Jarju S."/>
            <person name="Secka A."/>
            <person name="Antonio M."/>
            <person name="Oren A."/>
            <person name="Chaudhuri R.R."/>
            <person name="La Ragione R."/>
            <person name="Hildebrand F."/>
            <person name="Pallen M.J."/>
        </authorList>
    </citation>
    <scope>NUCLEOTIDE SEQUENCE</scope>
    <source>
        <strain evidence="3">D3-1215</strain>
    </source>
</reference>
<dbReference type="Pfam" id="PF13173">
    <property type="entry name" value="AAA_14"/>
    <property type="match status" value="1"/>
</dbReference>